<keyword evidence="1" id="KW-0472">Membrane</keyword>
<keyword evidence="1" id="KW-1133">Transmembrane helix</keyword>
<proteinExistence type="predicted"/>
<reference evidence="2" key="1">
    <citation type="submission" date="2022-11" db="EMBL/GenBank/DDBJ databases">
        <title>Centuries of genome instability and evolution in soft-shell clam transmissible cancer (bioRxiv).</title>
        <authorList>
            <person name="Hart S.F.M."/>
            <person name="Yonemitsu M.A."/>
            <person name="Giersch R.M."/>
            <person name="Beal B.F."/>
            <person name="Arriagada G."/>
            <person name="Davis B.W."/>
            <person name="Ostrander E.A."/>
            <person name="Goff S.P."/>
            <person name="Metzger M.J."/>
        </authorList>
    </citation>
    <scope>NUCLEOTIDE SEQUENCE</scope>
    <source>
        <strain evidence="2">MELC-2E11</strain>
        <tissue evidence="2">Siphon/mantle</tissue>
    </source>
</reference>
<accession>A0ABY7F0H4</accession>
<dbReference type="PANTHER" id="PTHR21780">
    <property type="entry name" value="TRANSMEMBRANE PROTEIN 209"/>
    <property type="match status" value="1"/>
</dbReference>
<evidence type="ECO:0000313" key="2">
    <source>
        <dbReference type="EMBL" id="WAR14849.1"/>
    </source>
</evidence>
<keyword evidence="3" id="KW-1185">Reference proteome</keyword>
<dbReference type="Proteomes" id="UP001164746">
    <property type="component" value="Chromosome 9"/>
</dbReference>
<gene>
    <name evidence="2" type="ORF">MAR_004954</name>
</gene>
<protein>
    <submittedName>
        <fullName evidence="2">TM209-like protein</fullName>
    </submittedName>
</protein>
<name>A0ABY7F0H4_MYAAR</name>
<sequence length="281" mass="31494">MFNVITKMKTIGAVNVSNLASTLFIWTWSFSNTFSTVAISALATSGVTLLAIAPEVSLIVVLVFSIVSDVFKCLSFYVFNNKLEVTQIQKRLLGVKDNEHVPFQPVANSQLCSMARIAWYSPYHFCCEADTYAKSAPSDKMTDLQSLSVYLKEQDEKDYKAALSCQDMSLNSSSFWSNGRPSLDLSHVFRNNQFQLASQSQQSHKSWTNDSDNLGEEGRNNMFHAILFFLYHIQHKENGMLGRVNLGMSGVLTIIGHLREITLYMVNGDNSRHGISVCLFV</sequence>
<dbReference type="EMBL" id="CP111020">
    <property type="protein sequence ID" value="WAR14849.1"/>
    <property type="molecule type" value="Genomic_DNA"/>
</dbReference>
<feature type="transmembrane region" description="Helical" evidence="1">
    <location>
        <begin position="12"/>
        <end position="28"/>
    </location>
</feature>
<evidence type="ECO:0000313" key="3">
    <source>
        <dbReference type="Proteomes" id="UP001164746"/>
    </source>
</evidence>
<keyword evidence="1" id="KW-0812">Transmembrane</keyword>
<dbReference type="PANTHER" id="PTHR21780:SF0">
    <property type="entry name" value="TRANSMEMBRANE PROTEIN 209"/>
    <property type="match status" value="1"/>
</dbReference>
<evidence type="ECO:0000256" key="1">
    <source>
        <dbReference type="SAM" id="Phobius"/>
    </source>
</evidence>
<dbReference type="Pfam" id="PF09786">
    <property type="entry name" value="CytochromB561_N"/>
    <property type="match status" value="1"/>
</dbReference>
<dbReference type="InterPro" id="IPR019176">
    <property type="entry name" value="Cytochrome_B561-rel"/>
</dbReference>
<organism evidence="2 3">
    <name type="scientific">Mya arenaria</name>
    <name type="common">Soft-shell clam</name>
    <dbReference type="NCBI Taxonomy" id="6604"/>
    <lineage>
        <taxon>Eukaryota</taxon>
        <taxon>Metazoa</taxon>
        <taxon>Spiralia</taxon>
        <taxon>Lophotrochozoa</taxon>
        <taxon>Mollusca</taxon>
        <taxon>Bivalvia</taxon>
        <taxon>Autobranchia</taxon>
        <taxon>Heteroconchia</taxon>
        <taxon>Euheterodonta</taxon>
        <taxon>Imparidentia</taxon>
        <taxon>Neoheterodontei</taxon>
        <taxon>Myida</taxon>
        <taxon>Myoidea</taxon>
        <taxon>Myidae</taxon>
        <taxon>Mya</taxon>
    </lineage>
</organism>